<dbReference type="Proteomes" id="UP000324973">
    <property type="component" value="Unassembled WGS sequence"/>
</dbReference>
<feature type="region of interest" description="Disordered" evidence="1">
    <location>
        <begin position="26"/>
        <end position="72"/>
    </location>
</feature>
<sequence>MPLPLRLPLLLSLLLPLLFRAVKRAEHRRAAGPKSGPCPSAASLGRVPRRPRSAGDRTGAASPDRVRWRRFW</sequence>
<name>A0A5D4XLD9_9GAMM</name>
<protein>
    <submittedName>
        <fullName evidence="2">Uncharacterized protein</fullName>
    </submittedName>
</protein>
<evidence type="ECO:0000313" key="3">
    <source>
        <dbReference type="Proteomes" id="UP000324973"/>
    </source>
</evidence>
<gene>
    <name evidence="2" type="ORF">FZO89_04030</name>
</gene>
<accession>A0A5D4XLD9</accession>
<keyword evidence="3" id="KW-1185">Reference proteome</keyword>
<dbReference type="EMBL" id="VTFT01000001">
    <property type="protein sequence ID" value="TYT25497.1"/>
    <property type="molecule type" value="Genomic_DNA"/>
</dbReference>
<proteinExistence type="predicted"/>
<dbReference type="OrthoDB" id="6008459at2"/>
<evidence type="ECO:0000256" key="1">
    <source>
        <dbReference type="SAM" id="MobiDB-lite"/>
    </source>
</evidence>
<reference evidence="2 3" key="1">
    <citation type="submission" date="2019-08" db="EMBL/GenBank/DDBJ databases">
        <title>Luteimonas viscosus sp. nov., isolated from soil of a sunflower field.</title>
        <authorList>
            <person name="Jianli Z."/>
            <person name="Ying Z."/>
        </authorList>
    </citation>
    <scope>NUCLEOTIDE SEQUENCE [LARGE SCALE GENOMIC DNA]</scope>
    <source>
        <strain evidence="2 3">XBU10</strain>
    </source>
</reference>
<comment type="caution">
    <text evidence="2">The sequence shown here is derived from an EMBL/GenBank/DDBJ whole genome shotgun (WGS) entry which is preliminary data.</text>
</comment>
<dbReference type="AlphaFoldDB" id="A0A5D4XLD9"/>
<evidence type="ECO:0000313" key="2">
    <source>
        <dbReference type="EMBL" id="TYT25497.1"/>
    </source>
</evidence>
<organism evidence="2 3">
    <name type="scientific">Luteimonas viscosa</name>
    <dbReference type="NCBI Taxonomy" id="1132694"/>
    <lineage>
        <taxon>Bacteria</taxon>
        <taxon>Pseudomonadati</taxon>
        <taxon>Pseudomonadota</taxon>
        <taxon>Gammaproteobacteria</taxon>
        <taxon>Lysobacterales</taxon>
        <taxon>Lysobacteraceae</taxon>
        <taxon>Luteimonas</taxon>
    </lineage>
</organism>